<dbReference type="AlphaFoldDB" id="A0A6V7QIJ2"/>
<gene>
    <name evidence="10" type="ORF">CB5_LOCUS26183</name>
</gene>
<dbReference type="PANTHER" id="PTHR31187">
    <property type="match status" value="1"/>
</dbReference>
<dbReference type="GO" id="GO:0031969">
    <property type="term" value="C:chloroplast membrane"/>
    <property type="evidence" value="ECO:0007669"/>
    <property type="project" value="UniProtKB-SubCell"/>
</dbReference>
<accession>A0A6V7QIJ2</accession>
<name>A0A6V7QIJ2_ANACO</name>
<comment type="similarity">
    <text evidence="8">Belongs to the ADP/ATP translocase tlc family.</text>
</comment>
<dbReference type="InterPro" id="IPR004667">
    <property type="entry name" value="ADP_ATP_car_bac_type"/>
</dbReference>
<feature type="transmembrane region" description="Helical" evidence="8">
    <location>
        <begin position="348"/>
        <end position="365"/>
    </location>
</feature>
<keyword evidence="6 8" id="KW-1133">Transmembrane helix</keyword>
<keyword evidence="8" id="KW-0934">Plastid</keyword>
<protein>
    <recommendedName>
        <fullName evidence="8">ADP,ATP carrier protein</fullName>
    </recommendedName>
</protein>
<evidence type="ECO:0000256" key="8">
    <source>
        <dbReference type="RuleBase" id="RU363121"/>
    </source>
</evidence>
<keyword evidence="3 8" id="KW-0812">Transmembrane</keyword>
<reference evidence="10" key="1">
    <citation type="submission" date="2020-07" db="EMBL/GenBank/DDBJ databases">
        <authorList>
            <person name="Lin J."/>
        </authorList>
    </citation>
    <scope>NUCLEOTIDE SEQUENCE</scope>
</reference>
<sequence>MFFCILFNYTILRDTKDVLVVTAKGSSAEIIPFLKTWVNLPMAVGFMLLYTKLSNVLSKEALFYTVIFPFIAFFGAFAFVLYPLRDVIHPTALADRLLAKLGPSFLGPVAILRIWSFCLFYVMAELWGSVVISVLFWGFANQITTVEEAKEFYPLFGLGANVALIFSGRTVKYFSNLRKNLGPGVDGWEISLKGMMSIVVLLGLVISAIYWGVNKFVLNDPSLPRTVRRKKDKPKLGMGESLKFLISSRYVRDLATLVVAYGISINLVEVTWKSKLKAQFPSPNEYSSFMGDFSTATGIATFMMMLLGRVILRKFGWGVAAMITPTVLLITGVGFFSLILFGEPLVPILAKFGMTPLLAAVYVGAMQNIFSKSAKYSLFDPCKEMAYIPLDEDMKVKGKAAIDVVCNPLGKSGGALIQQFMILTFGSLANSTPYLGGILLVIVLSWLSAARSLDKQFSSLAKQELKKERMLKEKVENAVLGAKEELKEKENGSLHESLAISENLSNGLLPAKQELADESENSSETPTRKAK</sequence>
<comment type="subcellular location">
    <subcellularLocation>
        <location evidence="1">Membrane</location>
        <topology evidence="1">Multi-pass membrane protein</topology>
    </subcellularLocation>
    <subcellularLocation>
        <location evidence="8">Plastid</location>
        <location evidence="8">Chloroplast membrane</location>
        <topology evidence="8">Multi-pass membrane protein</topology>
    </subcellularLocation>
</comment>
<evidence type="ECO:0000256" key="3">
    <source>
        <dbReference type="ARBA" id="ARBA00022692"/>
    </source>
</evidence>
<feature type="transmembrane region" description="Helical" evidence="8">
    <location>
        <begin position="420"/>
        <end position="447"/>
    </location>
</feature>
<evidence type="ECO:0000256" key="6">
    <source>
        <dbReference type="ARBA" id="ARBA00022989"/>
    </source>
</evidence>
<feature type="transmembrane region" description="Helical" evidence="8">
    <location>
        <begin position="250"/>
        <end position="268"/>
    </location>
</feature>
<evidence type="ECO:0000313" key="10">
    <source>
        <dbReference type="EMBL" id="CAD1842972.1"/>
    </source>
</evidence>
<evidence type="ECO:0000256" key="7">
    <source>
        <dbReference type="ARBA" id="ARBA00023136"/>
    </source>
</evidence>
<feature type="transmembrane region" description="Helical" evidence="8">
    <location>
        <begin position="114"/>
        <end position="140"/>
    </location>
</feature>
<proteinExistence type="inferred from homology"/>
<dbReference type="GO" id="GO:0005471">
    <property type="term" value="F:ATP:ADP antiporter activity"/>
    <property type="evidence" value="ECO:0007669"/>
    <property type="project" value="InterPro"/>
</dbReference>
<dbReference type="Pfam" id="PF03219">
    <property type="entry name" value="TLC"/>
    <property type="match status" value="1"/>
</dbReference>
<keyword evidence="4 8" id="KW-0547">Nucleotide-binding</keyword>
<dbReference type="GO" id="GO:0005524">
    <property type="term" value="F:ATP binding"/>
    <property type="evidence" value="ECO:0007669"/>
    <property type="project" value="UniProtKB-KW"/>
</dbReference>
<evidence type="ECO:0000256" key="5">
    <source>
        <dbReference type="ARBA" id="ARBA00022840"/>
    </source>
</evidence>
<feature type="transmembrane region" description="Helical" evidence="8">
    <location>
        <begin position="194"/>
        <end position="213"/>
    </location>
</feature>
<keyword evidence="2 8" id="KW-0813">Transport</keyword>
<evidence type="ECO:0000256" key="1">
    <source>
        <dbReference type="ARBA" id="ARBA00004141"/>
    </source>
</evidence>
<organism evidence="10">
    <name type="scientific">Ananas comosus var. bracteatus</name>
    <name type="common">red pineapple</name>
    <dbReference type="NCBI Taxonomy" id="296719"/>
    <lineage>
        <taxon>Eukaryota</taxon>
        <taxon>Viridiplantae</taxon>
        <taxon>Streptophyta</taxon>
        <taxon>Embryophyta</taxon>
        <taxon>Tracheophyta</taxon>
        <taxon>Spermatophyta</taxon>
        <taxon>Magnoliopsida</taxon>
        <taxon>Liliopsida</taxon>
        <taxon>Poales</taxon>
        <taxon>Bromeliaceae</taxon>
        <taxon>Bromelioideae</taxon>
        <taxon>Ananas</taxon>
    </lineage>
</organism>
<keyword evidence="7 8" id="KW-0472">Membrane</keyword>
<feature type="transmembrane region" description="Helical" evidence="8">
    <location>
        <begin position="288"/>
        <end position="307"/>
    </location>
</feature>
<feature type="transmembrane region" description="Helical" evidence="8">
    <location>
        <begin position="152"/>
        <end position="174"/>
    </location>
</feature>
<feature type="transmembrane region" description="Helical" evidence="8">
    <location>
        <begin position="30"/>
        <end position="50"/>
    </location>
</feature>
<dbReference type="PANTHER" id="PTHR31187:SF13">
    <property type="entry name" value="ADP,ATP CARRIER PROTEIN 1, CHLOROPLASTIC"/>
    <property type="match status" value="1"/>
</dbReference>
<evidence type="ECO:0000256" key="9">
    <source>
        <dbReference type="SAM" id="MobiDB-lite"/>
    </source>
</evidence>
<evidence type="ECO:0000256" key="2">
    <source>
        <dbReference type="ARBA" id="ARBA00022448"/>
    </source>
</evidence>
<feature type="transmembrane region" description="Helical" evidence="8">
    <location>
        <begin position="62"/>
        <end position="82"/>
    </location>
</feature>
<evidence type="ECO:0000256" key="4">
    <source>
        <dbReference type="ARBA" id="ARBA00022741"/>
    </source>
</evidence>
<dbReference type="EMBL" id="LR862136">
    <property type="protein sequence ID" value="CAD1842972.1"/>
    <property type="molecule type" value="Genomic_DNA"/>
</dbReference>
<keyword evidence="8" id="KW-0150">Chloroplast</keyword>
<feature type="transmembrane region" description="Helical" evidence="8">
    <location>
        <begin position="319"/>
        <end position="342"/>
    </location>
</feature>
<feature type="region of interest" description="Disordered" evidence="9">
    <location>
        <begin position="511"/>
        <end position="531"/>
    </location>
</feature>
<dbReference type="NCBIfam" id="TIGR00769">
    <property type="entry name" value="AAA"/>
    <property type="match status" value="1"/>
</dbReference>
<keyword evidence="5 8" id="KW-0067">ATP-binding</keyword>